<comment type="function">
    <text evidence="4">Could be a S-adenosyl-L-methionine-dependent methyltransferase.</text>
</comment>
<dbReference type="AlphaFoldDB" id="A0A081LBF6"/>
<proteinExistence type="inferred from homology"/>
<dbReference type="InterPro" id="IPR023553">
    <property type="entry name" value="Uncharacterised_MeTfrase_YrrT"/>
</dbReference>
<evidence type="ECO:0000256" key="4">
    <source>
        <dbReference type="HAMAP-Rule" id="MF_02100"/>
    </source>
</evidence>
<dbReference type="SUPFAM" id="SSF53335">
    <property type="entry name" value="S-adenosyl-L-methionine-dependent methyltransferases"/>
    <property type="match status" value="1"/>
</dbReference>
<organism evidence="6 7">
    <name type="scientific">Bacillus zhangzhouensis</name>
    <dbReference type="NCBI Taxonomy" id="1178540"/>
    <lineage>
        <taxon>Bacteria</taxon>
        <taxon>Bacillati</taxon>
        <taxon>Bacillota</taxon>
        <taxon>Bacilli</taxon>
        <taxon>Bacillales</taxon>
        <taxon>Bacillaceae</taxon>
        <taxon>Bacillus</taxon>
    </lineage>
</organism>
<evidence type="ECO:0000313" key="7">
    <source>
        <dbReference type="Proteomes" id="UP000028091"/>
    </source>
</evidence>
<gene>
    <name evidence="6" type="ORF">BA70_19985</name>
</gene>
<dbReference type="HAMAP" id="MF_02100">
    <property type="entry name" value="Methyltr_YrrT"/>
    <property type="match status" value="1"/>
</dbReference>
<dbReference type="InterPro" id="IPR041698">
    <property type="entry name" value="Methyltransf_25"/>
</dbReference>
<dbReference type="RefSeq" id="WP_034321414.1">
    <property type="nucleotide sequence ID" value="NZ_JOTP01000009.1"/>
</dbReference>
<feature type="binding site" evidence="4">
    <location>
        <position position="74"/>
    </location>
    <ligand>
        <name>S-adenosyl-L-methionine</name>
        <dbReference type="ChEBI" id="CHEBI:59789"/>
    </ligand>
</feature>
<accession>A0A081LBF6</accession>
<dbReference type="eggNOG" id="COG2226">
    <property type="taxonomic scope" value="Bacteria"/>
</dbReference>
<evidence type="ECO:0000256" key="3">
    <source>
        <dbReference type="ARBA" id="ARBA00022691"/>
    </source>
</evidence>
<keyword evidence="7" id="KW-1185">Reference proteome</keyword>
<comment type="caution">
    <text evidence="6">The sequence shown here is derived from an EMBL/GenBank/DDBJ whole genome shotgun (WGS) entry which is preliminary data.</text>
</comment>
<dbReference type="Gene3D" id="3.40.50.150">
    <property type="entry name" value="Vaccinia Virus protein VP39"/>
    <property type="match status" value="1"/>
</dbReference>
<feature type="domain" description="Methyltransferase" evidence="5">
    <location>
        <begin position="49"/>
        <end position="135"/>
    </location>
</feature>
<dbReference type="InterPro" id="IPR029063">
    <property type="entry name" value="SAM-dependent_MTases_sf"/>
</dbReference>
<dbReference type="CDD" id="cd02440">
    <property type="entry name" value="AdoMet_MTases"/>
    <property type="match status" value="1"/>
</dbReference>
<dbReference type="EC" id="2.1.1.-" evidence="4"/>
<dbReference type="GO" id="GO:0032259">
    <property type="term" value="P:methylation"/>
    <property type="evidence" value="ECO:0007669"/>
    <property type="project" value="UniProtKB-KW"/>
</dbReference>
<dbReference type="OrthoDB" id="465705at2"/>
<protein>
    <recommendedName>
        <fullName evidence="4">Uncharacterized methyltransferase BA70_19985</fullName>
        <ecNumber evidence="4">2.1.1.-</ecNumber>
    </recommendedName>
</protein>
<name>A0A081LBF6_9BACI</name>
<dbReference type="Proteomes" id="UP000028091">
    <property type="component" value="Unassembled WGS sequence"/>
</dbReference>
<dbReference type="GO" id="GO:0008757">
    <property type="term" value="F:S-adenosylmethionine-dependent methyltransferase activity"/>
    <property type="evidence" value="ECO:0007669"/>
    <property type="project" value="UniProtKB-UniRule"/>
</dbReference>
<feature type="binding site" evidence="4">
    <location>
        <position position="53"/>
    </location>
    <ligand>
        <name>S-adenosyl-L-methionine</name>
        <dbReference type="ChEBI" id="CHEBI:59789"/>
    </ligand>
</feature>
<evidence type="ECO:0000256" key="2">
    <source>
        <dbReference type="ARBA" id="ARBA00022679"/>
    </source>
</evidence>
<dbReference type="Pfam" id="PF13649">
    <property type="entry name" value="Methyltransf_25"/>
    <property type="match status" value="1"/>
</dbReference>
<keyword evidence="3 4" id="KW-0949">S-adenosyl-L-methionine</keyword>
<dbReference type="EMBL" id="JOTP01000009">
    <property type="protein sequence ID" value="KEP26582.1"/>
    <property type="molecule type" value="Genomic_DNA"/>
</dbReference>
<evidence type="ECO:0000313" key="6">
    <source>
        <dbReference type="EMBL" id="KEP26582.1"/>
    </source>
</evidence>
<feature type="binding site" evidence="4">
    <location>
        <position position="96"/>
    </location>
    <ligand>
        <name>S-adenosyl-L-methionine</name>
        <dbReference type="ChEBI" id="CHEBI:59789"/>
    </ligand>
</feature>
<keyword evidence="1 4" id="KW-0489">Methyltransferase</keyword>
<sequence length="213" mass="24197">MGREFLSLFDHWAESYDDTVSGHDEQYEEVFRRYPAILKEIARRSGQYVLEFGSGTGNLTAALLKADKTVFGVEPSDAMKKAALQKGVPNVFHDGDFLSFPAPPFEPDTIVSSYAFHHLTDEEKKQAIHTYGNILHSDDKIVFADTMFQNQAAHQAEIDKAKAAGFDQLAEDLETEYYPSIDVLKQIFEEEGFSTSFHQMNDFVWIVEAKKRE</sequence>
<evidence type="ECO:0000256" key="1">
    <source>
        <dbReference type="ARBA" id="ARBA00022603"/>
    </source>
</evidence>
<reference evidence="6 7" key="1">
    <citation type="submission" date="2012-09" db="EMBL/GenBank/DDBJ databases">
        <title>Genome Sequence of Bacillus sp. DW5-4.</title>
        <authorList>
            <person name="Lai Q."/>
            <person name="Liu Y."/>
            <person name="Shao Z."/>
        </authorList>
    </citation>
    <scope>NUCLEOTIDE SEQUENCE [LARGE SCALE GENOMIC DNA]</scope>
    <source>
        <strain evidence="6 7">DW5-4</strain>
    </source>
</reference>
<dbReference type="PANTHER" id="PTHR43861">
    <property type="entry name" value="TRANS-ACONITATE 2-METHYLTRANSFERASE-RELATED"/>
    <property type="match status" value="1"/>
</dbReference>
<comment type="similarity">
    <text evidence="4">Belongs to the methyltransferase superfamily. YrrT family.</text>
</comment>
<keyword evidence="2 4" id="KW-0808">Transferase</keyword>
<evidence type="ECO:0000259" key="5">
    <source>
        <dbReference type="Pfam" id="PF13649"/>
    </source>
</evidence>